<dbReference type="EMBL" id="PEDF01000093">
    <property type="protein sequence ID" value="RFZ40171.1"/>
    <property type="molecule type" value="Genomic_DNA"/>
</dbReference>
<gene>
    <name evidence="1" type="ORF">DAVIS_03051</name>
</gene>
<name>A0A3E2MUR5_MYCMR</name>
<dbReference type="Proteomes" id="UP000257451">
    <property type="component" value="Unassembled WGS sequence"/>
</dbReference>
<reference evidence="1 2" key="1">
    <citation type="journal article" date="2018" name="Sci. Rep.">
        <title>Extensive genomic diversity among Mycobacterium marinum strains revealed by whole genome sequencing.</title>
        <authorList>
            <person name="Das S."/>
            <person name="Pettersson B.M."/>
            <person name="Behra P.R."/>
            <person name="Mallick A."/>
            <person name="Cheramie M."/>
            <person name="Ramesh M."/>
            <person name="Shirreff L."/>
            <person name="DuCote T."/>
            <person name="Dasgupta S."/>
            <person name="Ennis D.G."/>
            <person name="Kirsebom L.A."/>
        </authorList>
    </citation>
    <scope>NUCLEOTIDE SEQUENCE [LARGE SCALE GENOMIC DNA]</scope>
    <source>
        <strain evidence="1 2">Davis1</strain>
    </source>
</reference>
<comment type="caution">
    <text evidence="1">The sequence shown here is derived from an EMBL/GenBank/DDBJ whole genome shotgun (WGS) entry which is preliminary data.</text>
</comment>
<evidence type="ECO:0000313" key="1">
    <source>
        <dbReference type="EMBL" id="RFZ40171.1"/>
    </source>
</evidence>
<accession>A0A3E2MUR5</accession>
<proteinExistence type="predicted"/>
<dbReference type="AlphaFoldDB" id="A0A3E2MUR5"/>
<sequence precursor="true">MVAASATCMVKMVGCTRSMPVTVSIAVIASVTEKPDSAAISGSSSATVAAKTGSLASRSAPMAFHCEP</sequence>
<evidence type="ECO:0000313" key="2">
    <source>
        <dbReference type="Proteomes" id="UP000257451"/>
    </source>
</evidence>
<organism evidence="1 2">
    <name type="scientific">Mycobacterium marinum</name>
    <dbReference type="NCBI Taxonomy" id="1781"/>
    <lineage>
        <taxon>Bacteria</taxon>
        <taxon>Bacillati</taxon>
        <taxon>Actinomycetota</taxon>
        <taxon>Actinomycetes</taxon>
        <taxon>Mycobacteriales</taxon>
        <taxon>Mycobacteriaceae</taxon>
        <taxon>Mycobacterium</taxon>
        <taxon>Mycobacterium ulcerans group</taxon>
    </lineage>
</organism>
<protein>
    <submittedName>
        <fullName evidence="1">Uncharacterized protein</fullName>
    </submittedName>
</protein>